<dbReference type="Proteomes" id="UP001164286">
    <property type="component" value="Unassembled WGS sequence"/>
</dbReference>
<gene>
    <name evidence="1" type="ORF">MKK02DRAFT_28549</name>
</gene>
<sequence>MLQCCLLRDSDERAPSQSDSVGSREWRQLKVALRVTCHKGQFTAFQQPRVASVALHRLKGAQDSGYASALEWCVLTLSVYLPMPGKAVSNSSETSTAGPNTPDEDIDAAEDLLWRMRAAHTTNDTLSRLSENPNFARRYHPAEAIDSLTCLLEGFTPDGSSALPFGIDFAAEHGVQLRSSEQNYRNVDRAVVCHIMDLTHIYTAFSLLEYPELWRGPGVCDPLLTFSETVGLATYAYYRCTTQRAHRVVPRSVCAYNQGGEEDSYSSDD</sequence>
<comment type="caution">
    <text evidence="1">The sequence shown here is derived from an EMBL/GenBank/DDBJ whole genome shotgun (WGS) entry which is preliminary data.</text>
</comment>
<accession>A0AA38LS48</accession>
<evidence type="ECO:0000313" key="1">
    <source>
        <dbReference type="EMBL" id="KAI9633780.1"/>
    </source>
</evidence>
<evidence type="ECO:0000313" key="2">
    <source>
        <dbReference type="Proteomes" id="UP001164286"/>
    </source>
</evidence>
<organism evidence="1 2">
    <name type="scientific">Dioszegia hungarica</name>
    <dbReference type="NCBI Taxonomy" id="4972"/>
    <lineage>
        <taxon>Eukaryota</taxon>
        <taxon>Fungi</taxon>
        <taxon>Dikarya</taxon>
        <taxon>Basidiomycota</taxon>
        <taxon>Agaricomycotina</taxon>
        <taxon>Tremellomycetes</taxon>
        <taxon>Tremellales</taxon>
        <taxon>Bulleribasidiaceae</taxon>
        <taxon>Dioszegia</taxon>
    </lineage>
</organism>
<dbReference type="AlphaFoldDB" id="A0AA38LS48"/>
<keyword evidence="2" id="KW-1185">Reference proteome</keyword>
<name>A0AA38LS48_9TREE</name>
<dbReference type="RefSeq" id="XP_052943557.1">
    <property type="nucleotide sequence ID" value="XM_053087582.1"/>
</dbReference>
<proteinExistence type="predicted"/>
<protein>
    <submittedName>
        <fullName evidence="1">Uncharacterized protein</fullName>
    </submittedName>
</protein>
<dbReference type="GeneID" id="77726787"/>
<dbReference type="EMBL" id="JAKWFO010000008">
    <property type="protein sequence ID" value="KAI9633780.1"/>
    <property type="molecule type" value="Genomic_DNA"/>
</dbReference>
<reference evidence="1" key="1">
    <citation type="journal article" date="2022" name="G3 (Bethesda)">
        <title>High quality genome of the basidiomycete yeast Dioszegia hungarica PDD-24b-2 isolated from cloud water.</title>
        <authorList>
            <person name="Jarrige D."/>
            <person name="Haridas S."/>
            <person name="Bleykasten-Grosshans C."/>
            <person name="Joly M."/>
            <person name="Nadalig T."/>
            <person name="Sancelme M."/>
            <person name="Vuilleumier S."/>
            <person name="Grigoriev I.V."/>
            <person name="Amato P."/>
            <person name="Bringel F."/>
        </authorList>
    </citation>
    <scope>NUCLEOTIDE SEQUENCE</scope>
    <source>
        <strain evidence="1">PDD-24b-2</strain>
    </source>
</reference>